<reference evidence="1 2" key="1">
    <citation type="journal article" date="2014" name="BMC Genomics">
        <title>Comparative genome sequencing reveals chemotype-specific gene clusters in the toxigenic black mold Stachybotrys.</title>
        <authorList>
            <person name="Semeiks J."/>
            <person name="Borek D."/>
            <person name="Otwinowski Z."/>
            <person name="Grishin N.V."/>
        </authorList>
    </citation>
    <scope>NUCLEOTIDE SEQUENCE [LARGE SCALE GENOMIC DNA]</scope>
    <source>
        <strain evidence="1 2">IBT 40285</strain>
    </source>
</reference>
<protein>
    <submittedName>
        <fullName evidence="1">Uncharacterized protein</fullName>
    </submittedName>
</protein>
<evidence type="ECO:0000313" key="1">
    <source>
        <dbReference type="EMBL" id="KFA70109.1"/>
    </source>
</evidence>
<dbReference type="InParanoid" id="A0A084R1M4"/>
<dbReference type="Pfam" id="PF20180">
    <property type="entry name" value="UQCC2_CBP6"/>
    <property type="match status" value="1"/>
</dbReference>
<name>A0A084R1M4_STAC4</name>
<evidence type="ECO:0000313" key="2">
    <source>
        <dbReference type="Proteomes" id="UP000028524"/>
    </source>
</evidence>
<dbReference type="STRING" id="1283841.A0A084R1M4"/>
<dbReference type="OMA" id="LKHWPTD"/>
<dbReference type="EMBL" id="KL659308">
    <property type="protein sequence ID" value="KFA70109.1"/>
    <property type="molecule type" value="Genomic_DNA"/>
</dbReference>
<dbReference type="GO" id="GO:0043022">
    <property type="term" value="F:ribosome binding"/>
    <property type="evidence" value="ECO:0007669"/>
    <property type="project" value="InterPro"/>
</dbReference>
<organism evidence="1 2">
    <name type="scientific">Stachybotrys chlorohalonatus (strain IBT 40285)</name>
    <dbReference type="NCBI Taxonomy" id="1283841"/>
    <lineage>
        <taxon>Eukaryota</taxon>
        <taxon>Fungi</taxon>
        <taxon>Dikarya</taxon>
        <taxon>Ascomycota</taxon>
        <taxon>Pezizomycotina</taxon>
        <taxon>Sordariomycetes</taxon>
        <taxon>Hypocreomycetidae</taxon>
        <taxon>Hypocreales</taxon>
        <taxon>Stachybotryaceae</taxon>
        <taxon>Stachybotrys</taxon>
    </lineage>
</organism>
<gene>
    <name evidence="1" type="ORF">S40285_03301</name>
</gene>
<dbReference type="AlphaFoldDB" id="A0A084R1M4"/>
<dbReference type="InterPro" id="IPR037653">
    <property type="entry name" value="Cbp6"/>
</dbReference>
<keyword evidence="2" id="KW-1185">Reference proteome</keyword>
<sequence length="140" mass="16659">MSRSLAVRSIPPPPFVRCCLLTGGFFFPAQRQIYSDVFARWPKQELRPDYQFQDVLRKTVEARYENLTPVQESEEVLKARALQFLLRDKFKDRYKLKGPMLQPKSQPTYFSDLVREIEEAPKRSWFERISKRLSGMIRLE</sequence>
<dbReference type="PANTHER" id="PTHR28250">
    <property type="entry name" value="CYTOCHROME B PRE-MRNA-PROCESSING PROTEIN 6"/>
    <property type="match status" value="1"/>
</dbReference>
<dbReference type="OrthoDB" id="2107880at2759"/>
<proteinExistence type="predicted"/>
<dbReference type="Proteomes" id="UP000028524">
    <property type="component" value="Unassembled WGS sequence"/>
</dbReference>
<dbReference type="GO" id="GO:0061671">
    <property type="term" value="C:Cbp3p-Cbp6 complex"/>
    <property type="evidence" value="ECO:0007669"/>
    <property type="project" value="InterPro"/>
</dbReference>
<dbReference type="HOGENOM" id="CLU_138679_0_0_1"/>
<dbReference type="GO" id="GO:0034551">
    <property type="term" value="P:mitochondrial respiratory chain complex III assembly"/>
    <property type="evidence" value="ECO:0007669"/>
    <property type="project" value="TreeGrafter"/>
</dbReference>
<accession>A0A084R1M4</accession>
<dbReference type="PANTHER" id="PTHR28250:SF1">
    <property type="entry name" value="CYTOCHROME B PRE-MRNA-PROCESSING PROTEIN 6"/>
    <property type="match status" value="1"/>
</dbReference>